<dbReference type="Pfam" id="PF00415">
    <property type="entry name" value="RCC1"/>
    <property type="match status" value="1"/>
</dbReference>
<dbReference type="Gene3D" id="2.130.10.30">
    <property type="entry name" value="Regulator of chromosome condensation 1/beta-lactamase-inhibitor protein II"/>
    <property type="match status" value="1"/>
</dbReference>
<dbReference type="Proteomes" id="UP000568556">
    <property type="component" value="Unassembled WGS sequence"/>
</dbReference>
<dbReference type="AlphaFoldDB" id="A0A7L0UJC2"/>
<dbReference type="PANTHER" id="PTHR46849:SF1">
    <property type="entry name" value="RCC1 DOMAIN-CONTAINING PROTEIN 1"/>
    <property type="match status" value="1"/>
</dbReference>
<dbReference type="InterPro" id="IPR000408">
    <property type="entry name" value="Reg_chr_condens"/>
</dbReference>
<dbReference type="PROSITE" id="PS00626">
    <property type="entry name" value="RCC1_2"/>
    <property type="match status" value="1"/>
</dbReference>
<organism evidence="1 2">
    <name type="scientific">Chordeiles acutipennis</name>
    <name type="common">Lesser nighthawk</name>
    <name type="synonym">Caprimulgus acutipennis</name>
    <dbReference type="NCBI Taxonomy" id="118183"/>
    <lineage>
        <taxon>Eukaryota</taxon>
        <taxon>Metazoa</taxon>
        <taxon>Chordata</taxon>
        <taxon>Craniata</taxon>
        <taxon>Vertebrata</taxon>
        <taxon>Euteleostomi</taxon>
        <taxon>Archelosauria</taxon>
        <taxon>Archosauria</taxon>
        <taxon>Dinosauria</taxon>
        <taxon>Saurischia</taxon>
        <taxon>Theropoda</taxon>
        <taxon>Coelurosauria</taxon>
        <taxon>Aves</taxon>
        <taxon>Neognathae</taxon>
        <taxon>Neoaves</taxon>
        <taxon>Strisores</taxon>
        <taxon>Caprimulgiformes</taxon>
        <taxon>Caprimulgidae</taxon>
        <taxon>Chordeilinae</taxon>
        <taxon>Chordeiles</taxon>
    </lineage>
</organism>
<dbReference type="EMBL" id="VXAQ01001520">
    <property type="protein sequence ID" value="NXL66152.1"/>
    <property type="molecule type" value="Genomic_DNA"/>
</dbReference>
<protein>
    <submittedName>
        <fullName evidence="1">RCCD1 protein</fullName>
    </submittedName>
</protein>
<dbReference type="InterPro" id="IPR052830">
    <property type="entry name" value="RCC1_domain-containing"/>
</dbReference>
<gene>
    <name evidence="1" type="primary">Rccd1_0</name>
    <name evidence="1" type="ORF">CHOACU_R12191</name>
</gene>
<evidence type="ECO:0000313" key="1">
    <source>
        <dbReference type="EMBL" id="NXL66152.1"/>
    </source>
</evidence>
<evidence type="ECO:0000313" key="2">
    <source>
        <dbReference type="Proteomes" id="UP000568556"/>
    </source>
</evidence>
<dbReference type="OrthoDB" id="5370059at2759"/>
<feature type="non-terminal residue" evidence="1">
    <location>
        <position position="1"/>
    </location>
</feature>
<dbReference type="InterPro" id="IPR009091">
    <property type="entry name" value="RCC1/BLIP-II"/>
</dbReference>
<sequence length="115" mass="12048">VGSSPGDAELMSCQEQPAAEDASFISIQAFPALLDLPQDLQVSAVSCGSRHTAVVTRECPAGIVCVLSAGKYGQLGHGDNASSDHPRRVEYLVAKGLQAEEVVCGPWTTYVCVVE</sequence>
<keyword evidence="2" id="KW-1185">Reference proteome</keyword>
<reference evidence="1 2" key="1">
    <citation type="submission" date="2019-09" db="EMBL/GenBank/DDBJ databases">
        <title>Bird 10,000 Genomes (B10K) Project - Family phase.</title>
        <authorList>
            <person name="Zhang G."/>
        </authorList>
    </citation>
    <scope>NUCLEOTIDE SEQUENCE [LARGE SCALE GENOMIC DNA]</scope>
    <source>
        <strain evidence="1">B10K-DU-008-62</strain>
        <tissue evidence="1">Mixed tissue sample</tissue>
    </source>
</reference>
<feature type="non-terminal residue" evidence="1">
    <location>
        <position position="115"/>
    </location>
</feature>
<dbReference type="SUPFAM" id="SSF50985">
    <property type="entry name" value="RCC1/BLIP-II"/>
    <property type="match status" value="1"/>
</dbReference>
<comment type="caution">
    <text evidence="1">The sequence shown here is derived from an EMBL/GenBank/DDBJ whole genome shotgun (WGS) entry which is preliminary data.</text>
</comment>
<dbReference type="PANTHER" id="PTHR46849">
    <property type="entry name" value="RCC1 DOMAIN-CONTAINING PROTEIN 1"/>
    <property type="match status" value="1"/>
</dbReference>
<accession>A0A7L0UJC2</accession>
<name>A0A7L0UJC2_CHOAC</name>
<proteinExistence type="predicted"/>